<keyword evidence="2" id="KW-0238">DNA-binding</keyword>
<accession>A0A2H0XVU8</accession>
<dbReference type="PROSITE" id="PS50910">
    <property type="entry name" value="HEPN"/>
    <property type="match status" value="1"/>
</dbReference>
<sequence length="126" mass="14539">MTEKQSHKKILLIKAKEDLDTAQKLISLSDYSEEIVAFHCQQAIEKALKAYLDSQNIIYPKTHDLETLLSLCLEQDPSFEKIDYVTELTPYAIEIKYDEFVSLKQAEVEELVKQTQTAVNFIVKKV</sequence>
<dbReference type="SUPFAM" id="SSF81593">
    <property type="entry name" value="Nucleotidyltransferase substrate binding subunit/domain"/>
    <property type="match status" value="1"/>
</dbReference>
<dbReference type="InterPro" id="IPR007842">
    <property type="entry name" value="HEPN_dom"/>
</dbReference>
<dbReference type="Gene3D" id="1.20.120.330">
    <property type="entry name" value="Nucleotidyltransferases domain 2"/>
    <property type="match status" value="1"/>
</dbReference>
<comment type="caution">
    <text evidence="2">The sequence shown here is derived from an EMBL/GenBank/DDBJ whole genome shotgun (WGS) entry which is preliminary data.</text>
</comment>
<dbReference type="SMART" id="SM00748">
    <property type="entry name" value="HEPN"/>
    <property type="match status" value="1"/>
</dbReference>
<dbReference type="EMBL" id="PEYM01000104">
    <property type="protein sequence ID" value="PIS29043.1"/>
    <property type="molecule type" value="Genomic_DNA"/>
</dbReference>
<gene>
    <name evidence="2" type="ORF">COT42_06330</name>
</gene>
<feature type="domain" description="HEPN" evidence="1">
    <location>
        <begin position="12"/>
        <end position="118"/>
    </location>
</feature>
<protein>
    <submittedName>
        <fullName evidence="2">DNA-binding protein</fullName>
    </submittedName>
</protein>
<dbReference type="GO" id="GO:0003677">
    <property type="term" value="F:DNA binding"/>
    <property type="evidence" value="ECO:0007669"/>
    <property type="project" value="UniProtKB-KW"/>
</dbReference>
<organism evidence="2 3">
    <name type="scientific">Candidatus Saganbacteria bacterium CG08_land_8_20_14_0_20_45_16</name>
    <dbReference type="NCBI Taxonomy" id="2014293"/>
    <lineage>
        <taxon>Bacteria</taxon>
        <taxon>Bacillati</taxon>
        <taxon>Saganbacteria</taxon>
    </lineage>
</organism>
<dbReference type="AlphaFoldDB" id="A0A2H0XVU8"/>
<proteinExistence type="predicted"/>
<evidence type="ECO:0000259" key="1">
    <source>
        <dbReference type="PROSITE" id="PS50910"/>
    </source>
</evidence>
<dbReference type="Proteomes" id="UP000231343">
    <property type="component" value="Unassembled WGS sequence"/>
</dbReference>
<name>A0A2H0XVU8_UNCSA</name>
<evidence type="ECO:0000313" key="2">
    <source>
        <dbReference type="EMBL" id="PIS29043.1"/>
    </source>
</evidence>
<evidence type="ECO:0000313" key="3">
    <source>
        <dbReference type="Proteomes" id="UP000231343"/>
    </source>
</evidence>
<dbReference type="Pfam" id="PF05168">
    <property type="entry name" value="HEPN"/>
    <property type="match status" value="1"/>
</dbReference>
<reference evidence="2 3" key="1">
    <citation type="submission" date="2017-09" db="EMBL/GenBank/DDBJ databases">
        <title>Depth-based differentiation of microbial function through sediment-hosted aquifers and enrichment of novel symbionts in the deep terrestrial subsurface.</title>
        <authorList>
            <person name="Probst A.J."/>
            <person name="Ladd B."/>
            <person name="Jarett J.K."/>
            <person name="Geller-Mcgrath D.E."/>
            <person name="Sieber C.M."/>
            <person name="Emerson J.B."/>
            <person name="Anantharaman K."/>
            <person name="Thomas B.C."/>
            <person name="Malmstrom R."/>
            <person name="Stieglmeier M."/>
            <person name="Klingl A."/>
            <person name="Woyke T."/>
            <person name="Ryan C.M."/>
            <person name="Banfield J.F."/>
        </authorList>
    </citation>
    <scope>NUCLEOTIDE SEQUENCE [LARGE SCALE GENOMIC DNA]</scope>
    <source>
        <strain evidence="2">CG08_land_8_20_14_0_20_45_16</strain>
    </source>
</reference>